<dbReference type="InterPro" id="IPR011749">
    <property type="entry name" value="CHP02243"/>
</dbReference>
<evidence type="ECO:0008006" key="4">
    <source>
        <dbReference type="Google" id="ProtNLM"/>
    </source>
</evidence>
<reference evidence="2 3" key="1">
    <citation type="submission" date="2020-08" db="EMBL/GenBank/DDBJ databases">
        <title>Genomic Encyclopedia of Type Strains, Phase IV (KMG-IV): sequencing the most valuable type-strain genomes for metagenomic binning, comparative biology and taxonomic classification.</title>
        <authorList>
            <person name="Goeker M."/>
        </authorList>
    </citation>
    <scope>NUCLEOTIDE SEQUENCE [LARGE SCALE GENOMIC DNA]</scope>
    <source>
        <strain evidence="2 3">DSM 29007</strain>
    </source>
</reference>
<sequence>MSAGAFHCGDDRRRALARNAGLNGIDFLEVDDQPGPGGEQRLLRVVLLAAPSQPLVAENVSIRGGDRVRGIEVTSASGAPGSGNLRVEVDQRGDFSTYTLRLHARDGGPLAGMDPRLSEVEFSFKALCPTNADCVAPDSGAPPAGPEPEIDYLARDYGSFRQLMLDRMSLVLPDWRERNPADLGVALVELLAYVGDRLSYQQDAVATEAYLGTARRRVSVRRHARLLDYAMHDGCNARAWVQVALRPGAPAEGLRLSRGTPLLTRLAEVDVEVRPDSADHDQALAGGPEVFETLHDGLLFPAHNTLPFYTWGARDCRLPEGATAATLRGAYPELKAGDVLVFQEVRGPRTGEPGDADPAHRHAVRLTSVDAAGSDPGVWMMRIHQTGLRITDRDGVPLRHLRPGDELELTGPYDGEAEGSARRWSVRAADGLAGSLVAAADAVERVNPLVTEVTWHDGDALPFDLCISATTDAEHGSRHVPDVSVALGNIVLADHGRTVGLRVEDRRARGEALPTDAEAAAAGVRLLDEPEWLGAPGQADRRLAPVDAGGCDCDEEPAPPPRFRPRLQAGPVTQAARIHRPAGSSEADERPFFDPSASATSALRWEMRRVLPVITVHDAMGERWLPQRDLLGSGPFSREFVVETENDGRSWLRFGDDRHGQRPSPGVALRAVYRVGNGVAGNVGADALAHVVTHDPAVLGQILHVRNPLPASGGTEPETMEHVRQTAPASFRDRRRAVTAEDYARAAEAHPEVQRAQATLRWTGSWRTVFLTVDRVGGRDVDAGFESAMRAHLEPFRMAGHDLEIDAPRYVPVELDIQVCVDGTHFRGDVERDIRAVMGRRVLPDGRRGLFHPDNFTFGQSVFLSPLYAAVQAIPGVRWARVLRFRRQDAPETEAMDTGELPLNRLEVARMDDDPNHPERGSLRLRMEGGR</sequence>
<organism evidence="2 3">
    <name type="scientific">Longimicrobium terrae</name>
    <dbReference type="NCBI Taxonomy" id="1639882"/>
    <lineage>
        <taxon>Bacteria</taxon>
        <taxon>Pseudomonadati</taxon>
        <taxon>Gemmatimonadota</taxon>
        <taxon>Longimicrobiia</taxon>
        <taxon>Longimicrobiales</taxon>
        <taxon>Longimicrobiaceae</taxon>
        <taxon>Longimicrobium</taxon>
    </lineage>
</organism>
<dbReference type="AlphaFoldDB" id="A0A841GVF8"/>
<dbReference type="EMBL" id="JACHIA010000002">
    <property type="protein sequence ID" value="MBB6069303.1"/>
    <property type="molecule type" value="Genomic_DNA"/>
</dbReference>
<dbReference type="Proteomes" id="UP000582837">
    <property type="component" value="Unassembled WGS sequence"/>
</dbReference>
<evidence type="ECO:0000313" key="2">
    <source>
        <dbReference type="EMBL" id="MBB6069303.1"/>
    </source>
</evidence>
<evidence type="ECO:0000256" key="1">
    <source>
        <dbReference type="SAM" id="MobiDB-lite"/>
    </source>
</evidence>
<proteinExistence type="predicted"/>
<protein>
    <recommendedName>
        <fullName evidence="4">Baseplate assembly protein</fullName>
    </recommendedName>
</protein>
<gene>
    <name evidence="2" type="ORF">HNQ61_000918</name>
</gene>
<feature type="region of interest" description="Disordered" evidence="1">
    <location>
        <begin position="911"/>
        <end position="931"/>
    </location>
</feature>
<keyword evidence="3" id="KW-1185">Reference proteome</keyword>
<name>A0A841GVF8_9BACT</name>
<comment type="caution">
    <text evidence="2">The sequence shown here is derived from an EMBL/GenBank/DDBJ whole genome shotgun (WGS) entry which is preliminary data.</text>
</comment>
<feature type="region of interest" description="Disordered" evidence="1">
    <location>
        <begin position="711"/>
        <end position="730"/>
    </location>
</feature>
<accession>A0A841GVF8</accession>
<dbReference type="RefSeq" id="WP_170037887.1">
    <property type="nucleotide sequence ID" value="NZ_JABDTL010000002.1"/>
</dbReference>
<evidence type="ECO:0000313" key="3">
    <source>
        <dbReference type="Proteomes" id="UP000582837"/>
    </source>
</evidence>
<dbReference type="NCBIfam" id="TIGR02243">
    <property type="entry name" value="putative baseplate assembly protein"/>
    <property type="match status" value="1"/>
</dbReference>